<feature type="compositionally biased region" description="Low complexity" evidence="6">
    <location>
        <begin position="250"/>
        <end position="261"/>
    </location>
</feature>
<dbReference type="InterPro" id="IPR000212">
    <property type="entry name" value="DNA_helicase_UvrD/REP"/>
</dbReference>
<feature type="compositionally biased region" description="Basic residues" evidence="6">
    <location>
        <begin position="341"/>
        <end position="350"/>
    </location>
</feature>
<dbReference type="InterPro" id="IPR014016">
    <property type="entry name" value="UvrD-like_ATP-bd"/>
</dbReference>
<keyword evidence="9" id="KW-1185">Reference proteome</keyword>
<evidence type="ECO:0000256" key="3">
    <source>
        <dbReference type="ARBA" id="ARBA00022806"/>
    </source>
</evidence>
<protein>
    <recommendedName>
        <fullName evidence="7">UvrD-like helicase ATP-binding domain-containing protein</fullName>
    </recommendedName>
</protein>
<evidence type="ECO:0000313" key="8">
    <source>
        <dbReference type="EMBL" id="GAA2936226.1"/>
    </source>
</evidence>
<dbReference type="Proteomes" id="UP001501102">
    <property type="component" value="Unassembled WGS sequence"/>
</dbReference>
<evidence type="ECO:0000256" key="6">
    <source>
        <dbReference type="SAM" id="MobiDB-lite"/>
    </source>
</evidence>
<feature type="region of interest" description="Disordered" evidence="6">
    <location>
        <begin position="1"/>
        <end position="20"/>
    </location>
</feature>
<proteinExistence type="predicted"/>
<organism evidence="8 9">
    <name type="scientific">Streptomyces thioluteus</name>
    <dbReference type="NCBI Taxonomy" id="66431"/>
    <lineage>
        <taxon>Bacteria</taxon>
        <taxon>Bacillati</taxon>
        <taxon>Actinomycetota</taxon>
        <taxon>Actinomycetes</taxon>
        <taxon>Kitasatosporales</taxon>
        <taxon>Streptomycetaceae</taxon>
        <taxon>Streptomyces</taxon>
    </lineage>
</organism>
<evidence type="ECO:0000256" key="1">
    <source>
        <dbReference type="ARBA" id="ARBA00022741"/>
    </source>
</evidence>
<dbReference type="PANTHER" id="PTHR11070">
    <property type="entry name" value="UVRD / RECB / PCRA DNA HELICASE FAMILY MEMBER"/>
    <property type="match status" value="1"/>
</dbReference>
<name>A0ABP6JL91_STRTU</name>
<dbReference type="InterPro" id="IPR027417">
    <property type="entry name" value="P-loop_NTPase"/>
</dbReference>
<sequence>MKRDGGDALPKVQAQESLETSGDGWVGELLATAAGRVLDETLRPAPRPALHALCLPGSVLGEAGGAAGGGVSTPRALSAVPVTVRDMTPRLTPTPSSSRTCSASPSPPEQTACITAPPAPQVIVAAPAPARTTVMAARVVWLVGTGQVAPERVLGLTFTNKAAGELADRVRKALAKAGVTAGEATDEDGPGEPQISTYHAFAGRLLKEHGLRIGLEPTARLLADATRFQLAARVLRSSPGPHPALHTARSPTSSPTSSPSTASVAEHLVDPAALRAHDEELLSALEGARLTNADLRKAPETARARRELTGLVEAYRAEKRARDLLDFGDQIAPLRRDRPHPPRGRPHPARAVRGGPPRRVPGHLRLAQRLLLAGLFGAGTGHAVTAVGDPCQAIYGWRGASVANLDDFPRHFPHADGRPANRYALGENRRSGGPPPPPGQRPGRAAARAPRGRRGAAPRAQAPSTTAGALRPAATQAEELAGWPTSTASNLVRHGPRRAPATSPVLCRHATDLFCPHPAPRIRAGRDVAPCEVVPGLSGCLHCRRSTDLVVSSARYAPGPHESTPTARPACRHRPSAERRIVSPVT</sequence>
<gene>
    <name evidence="8" type="ORF">GCM10020221_34960</name>
</gene>
<dbReference type="PROSITE" id="PS51198">
    <property type="entry name" value="UVRD_HELICASE_ATP_BIND"/>
    <property type="match status" value="1"/>
</dbReference>
<feature type="compositionally biased region" description="Low complexity" evidence="6">
    <location>
        <begin position="89"/>
        <end position="104"/>
    </location>
</feature>
<keyword evidence="2 5" id="KW-0378">Hydrolase</keyword>
<feature type="binding site" evidence="5">
    <location>
        <begin position="125"/>
        <end position="132"/>
    </location>
    <ligand>
        <name>ATP</name>
        <dbReference type="ChEBI" id="CHEBI:30616"/>
    </ligand>
</feature>
<comment type="caution">
    <text evidence="8">The sequence shown here is derived from an EMBL/GenBank/DDBJ whole genome shotgun (WGS) entry which is preliminary data.</text>
</comment>
<dbReference type="SUPFAM" id="SSF52540">
    <property type="entry name" value="P-loop containing nucleoside triphosphate hydrolases"/>
    <property type="match status" value="1"/>
</dbReference>
<feature type="region of interest" description="Disordered" evidence="6">
    <location>
        <begin position="239"/>
        <end position="264"/>
    </location>
</feature>
<evidence type="ECO:0000313" key="9">
    <source>
        <dbReference type="Proteomes" id="UP001501102"/>
    </source>
</evidence>
<accession>A0ABP6JL91</accession>
<evidence type="ECO:0000256" key="2">
    <source>
        <dbReference type="ARBA" id="ARBA00022801"/>
    </source>
</evidence>
<reference evidence="9" key="1">
    <citation type="journal article" date="2019" name="Int. J. Syst. Evol. Microbiol.">
        <title>The Global Catalogue of Microorganisms (GCM) 10K type strain sequencing project: providing services to taxonomists for standard genome sequencing and annotation.</title>
        <authorList>
            <consortium name="The Broad Institute Genomics Platform"/>
            <consortium name="The Broad Institute Genome Sequencing Center for Infectious Disease"/>
            <person name="Wu L."/>
            <person name="Ma J."/>
        </authorList>
    </citation>
    <scope>NUCLEOTIDE SEQUENCE [LARGE SCALE GENOMIC DNA]</scope>
    <source>
        <strain evidence="9">JCM 4087</strain>
    </source>
</reference>
<dbReference type="Gene3D" id="3.40.50.300">
    <property type="entry name" value="P-loop containing nucleotide triphosphate hydrolases"/>
    <property type="match status" value="2"/>
</dbReference>
<dbReference type="Pfam" id="PF00580">
    <property type="entry name" value="UvrD-helicase"/>
    <property type="match status" value="2"/>
</dbReference>
<dbReference type="PANTHER" id="PTHR11070:SF55">
    <property type="entry name" value="DNA 3'-5' HELICASE"/>
    <property type="match status" value="1"/>
</dbReference>
<feature type="region of interest" description="Disordered" evidence="6">
    <location>
        <begin position="555"/>
        <end position="586"/>
    </location>
</feature>
<keyword evidence="3 5" id="KW-0347">Helicase</keyword>
<evidence type="ECO:0000256" key="4">
    <source>
        <dbReference type="ARBA" id="ARBA00022840"/>
    </source>
</evidence>
<feature type="region of interest" description="Disordered" evidence="6">
    <location>
        <begin position="413"/>
        <end position="473"/>
    </location>
</feature>
<keyword evidence="1 5" id="KW-0547">Nucleotide-binding</keyword>
<evidence type="ECO:0000259" key="7">
    <source>
        <dbReference type="PROSITE" id="PS51198"/>
    </source>
</evidence>
<feature type="domain" description="UvrD-like helicase ATP-binding" evidence="7">
    <location>
        <begin position="104"/>
        <end position="432"/>
    </location>
</feature>
<feature type="region of interest" description="Disordered" evidence="6">
    <location>
        <begin position="332"/>
        <end position="359"/>
    </location>
</feature>
<feature type="region of interest" description="Disordered" evidence="6">
    <location>
        <begin position="87"/>
        <end position="111"/>
    </location>
</feature>
<evidence type="ECO:0000256" key="5">
    <source>
        <dbReference type="PROSITE-ProRule" id="PRU00560"/>
    </source>
</evidence>
<feature type="compositionally biased region" description="Basic and acidic residues" evidence="6">
    <location>
        <begin position="575"/>
        <end position="586"/>
    </location>
</feature>
<keyword evidence="4 5" id="KW-0067">ATP-binding</keyword>
<dbReference type="EMBL" id="BAAAXZ010000132">
    <property type="protein sequence ID" value="GAA2936226.1"/>
    <property type="molecule type" value="Genomic_DNA"/>
</dbReference>